<geneLocation type="plasmid" evidence="1 2">
    <name>unnamed1</name>
</geneLocation>
<protein>
    <submittedName>
        <fullName evidence="1">Uncharacterized protein</fullName>
    </submittedName>
</protein>
<reference evidence="1" key="1">
    <citation type="submission" date="2022-06" db="EMBL/GenBank/DDBJ databases">
        <authorList>
            <person name="Ping M."/>
        </authorList>
    </citation>
    <scope>NUCLEOTIDE SEQUENCE</scope>
    <source>
        <strain evidence="1">JCM11759T</strain>
        <plasmid evidence="1">unnamed1</plasmid>
    </source>
</reference>
<organism evidence="1 2">
    <name type="scientific">Nocardiopsis exhalans</name>
    <dbReference type="NCBI Taxonomy" id="163604"/>
    <lineage>
        <taxon>Bacteria</taxon>
        <taxon>Bacillati</taxon>
        <taxon>Actinomycetota</taxon>
        <taxon>Actinomycetes</taxon>
        <taxon>Streptosporangiales</taxon>
        <taxon>Nocardiopsidaceae</taxon>
        <taxon>Nocardiopsis</taxon>
    </lineage>
</organism>
<evidence type="ECO:0000313" key="1">
    <source>
        <dbReference type="EMBL" id="USY23562.1"/>
    </source>
</evidence>
<name>A0ABY5DJJ0_9ACTN</name>
<keyword evidence="1" id="KW-0614">Plasmid</keyword>
<gene>
    <name evidence="1" type="ORF">NE857_34075</name>
</gene>
<dbReference type="RefSeq" id="WP_254422216.1">
    <property type="nucleotide sequence ID" value="NZ_BAAAJB010000040.1"/>
</dbReference>
<accession>A0ABY5DJJ0</accession>
<sequence length="306" mass="34477">MDRNEPAPAAAGAAELLTLAEWAQRCGYSQKYAWELAAQEGFPGPEPGQYRMVPKRRRATPLPAGVDPLRAVTLEEFARLIGVAHESVLSVVRAHTEPLPPTVERTAWLSEGHRTVRALLDWWDARPATTTRMRLYAPDKLAPFEPQGHAPLPSPQELGVDPAEEVTLGRFAAIIGEDRGNVGQYRRLHPEQMPRTADGRRVQDLAKGESATFVFSDLHRWWPSRPGSRVGHRISQHQGVTLTGFAKVMGVDPAKVRQRRQREPAQMPLTVDGRRVQDLAEGERPRFDLEALRRWWQDLPEQEARQ</sequence>
<dbReference type="Proteomes" id="UP001055940">
    <property type="component" value="Plasmid unnamed1"/>
</dbReference>
<proteinExistence type="predicted"/>
<keyword evidence="2" id="KW-1185">Reference proteome</keyword>
<evidence type="ECO:0000313" key="2">
    <source>
        <dbReference type="Proteomes" id="UP001055940"/>
    </source>
</evidence>
<dbReference type="EMBL" id="CP099838">
    <property type="protein sequence ID" value="USY23562.1"/>
    <property type="molecule type" value="Genomic_DNA"/>
</dbReference>